<accession>A0ABQ9YEM8</accession>
<name>A0ABQ9YEM8_9EUKA</name>
<protein>
    <submittedName>
        <fullName evidence="4">Uncharacterized protein</fullName>
    </submittedName>
</protein>
<proteinExistence type="predicted"/>
<dbReference type="Gene3D" id="3.40.50.300">
    <property type="entry name" value="P-loop containing nucleotide triphosphate hydrolases"/>
    <property type="match status" value="1"/>
</dbReference>
<dbReference type="PANTHER" id="PTHR11089:SF30">
    <property type="entry name" value="GUANINE NUCLEOTIDE-BINDING PROTEIN-LIKE 3 HOMOLOG"/>
    <property type="match status" value="1"/>
</dbReference>
<evidence type="ECO:0000256" key="2">
    <source>
        <dbReference type="ARBA" id="ARBA00023134"/>
    </source>
</evidence>
<evidence type="ECO:0000256" key="3">
    <source>
        <dbReference type="SAM" id="MobiDB-lite"/>
    </source>
</evidence>
<feature type="compositionally biased region" description="Basic and acidic residues" evidence="3">
    <location>
        <begin position="746"/>
        <end position="763"/>
    </location>
</feature>
<dbReference type="SUPFAM" id="SSF52540">
    <property type="entry name" value="P-loop containing nucleoside triphosphate hydrolases"/>
    <property type="match status" value="1"/>
</dbReference>
<gene>
    <name evidence="4" type="ORF">BLNAU_2766</name>
</gene>
<keyword evidence="2" id="KW-0342">GTP-binding</keyword>
<dbReference type="PANTHER" id="PTHR11089">
    <property type="entry name" value="GTP-BINDING PROTEIN-RELATED"/>
    <property type="match status" value="1"/>
</dbReference>
<comment type="caution">
    <text evidence="4">The sequence shown here is derived from an EMBL/GenBank/DDBJ whole genome shotgun (WGS) entry which is preliminary data.</text>
</comment>
<dbReference type="InterPro" id="IPR050755">
    <property type="entry name" value="TRAFAC_YlqF/YawG_RiboMat"/>
</dbReference>
<evidence type="ECO:0000256" key="1">
    <source>
        <dbReference type="ARBA" id="ARBA00022741"/>
    </source>
</evidence>
<feature type="region of interest" description="Disordered" evidence="3">
    <location>
        <begin position="1"/>
        <end position="24"/>
    </location>
</feature>
<organism evidence="4 5">
    <name type="scientific">Blattamonas nauphoetae</name>
    <dbReference type="NCBI Taxonomy" id="2049346"/>
    <lineage>
        <taxon>Eukaryota</taxon>
        <taxon>Metamonada</taxon>
        <taxon>Preaxostyla</taxon>
        <taxon>Oxymonadida</taxon>
        <taxon>Blattamonas</taxon>
    </lineage>
</organism>
<feature type="region of interest" description="Disordered" evidence="3">
    <location>
        <begin position="724"/>
        <end position="763"/>
    </location>
</feature>
<feature type="region of interest" description="Disordered" evidence="3">
    <location>
        <begin position="36"/>
        <end position="56"/>
    </location>
</feature>
<dbReference type="InterPro" id="IPR027417">
    <property type="entry name" value="P-loop_NTPase"/>
</dbReference>
<dbReference type="Proteomes" id="UP001281761">
    <property type="component" value="Unassembled WGS sequence"/>
</dbReference>
<reference evidence="4 5" key="1">
    <citation type="journal article" date="2022" name="bioRxiv">
        <title>Genomics of Preaxostyla Flagellates Illuminates Evolutionary Transitions and the Path Towards Mitochondrial Loss.</title>
        <authorList>
            <person name="Novak L.V.F."/>
            <person name="Treitli S.C."/>
            <person name="Pyrih J."/>
            <person name="Halakuc P."/>
            <person name="Pipaliya S.V."/>
            <person name="Vacek V."/>
            <person name="Brzon O."/>
            <person name="Soukal P."/>
            <person name="Eme L."/>
            <person name="Dacks J.B."/>
            <person name="Karnkowska A."/>
            <person name="Elias M."/>
            <person name="Hampl V."/>
        </authorList>
    </citation>
    <scope>NUCLEOTIDE SEQUENCE [LARGE SCALE GENOMIC DNA]</scope>
    <source>
        <strain evidence="4">NAU3</strain>
        <tissue evidence="4">Gut</tissue>
    </source>
</reference>
<keyword evidence="1" id="KW-0547">Nucleotide-binding</keyword>
<evidence type="ECO:0000313" key="4">
    <source>
        <dbReference type="EMBL" id="KAK2962106.1"/>
    </source>
</evidence>
<evidence type="ECO:0000313" key="5">
    <source>
        <dbReference type="Proteomes" id="UP001281761"/>
    </source>
</evidence>
<dbReference type="EMBL" id="JARBJD010000012">
    <property type="protein sequence ID" value="KAK2962106.1"/>
    <property type="molecule type" value="Genomic_DNA"/>
</dbReference>
<feature type="compositionally biased region" description="Basic residues" evidence="3">
    <location>
        <begin position="9"/>
        <end position="21"/>
    </location>
</feature>
<keyword evidence="5" id="KW-1185">Reference proteome</keyword>
<sequence>MPPKETKKPAKKAKKPSAKTRRYTDYPKWKIKKFQSLQRRRDAGKKKKKVELFGPGAVKGPKAKELYQKRLERDKEAFEKRQSKRQERMRAEYLKSHPNLKPDDVAGKLFHKEKRPHRIFPHVQAKRAKVFECAMILDLYSTSEIVIEVLDARDPVATRCPLLEAEATNNGKKLIRILNKADLVPQSLVELWIQYFSTIDSHPTLPLRSGSRRPLIDQALDPFGRDSVSNHPNPKDGFPEYNQLWSKPMNIPIPRRKRLLEAKDMSRHVQNEENYIGFDAVKETVIKLGLEYRKEHPEPNGQPVRAGVFGYAGTGRRTLLTYFVTKHEEEIGPKPDPPKWDVKERKIVPLPPQTAPKNTRVRRKLEENEYARSIGHVLYDETLHEQALELGITSPNEEPDDQHNHPVVHHKTIPFHEKVVLCIAPSTIHEVKDPLSMRGLSTEHSRKLFMQSILRSSSNTYLTKFMFAFIKQCNDDRVYKMYGLDRPATLEDFVGRLCHSVGLNFRARRTTSNLWEDTDTTTPIEWRHVKKCKWPWKKNHLDQSKVETEVVTPANRRQIVPEAKRFCDLVRRDIKASAFKSAAAMIQKDWKAGLIPFYTLPPGASENDVHLLKEEKDIFKYPVVVFQSGFSLHQQLLPNPNDTWVENTEDAPQVHHTDFTGAWVLTSFALQNTKGIVKKAAKDHKIQKRVAFLNSKLEQKAESLSVARVMTPGEFLQLLKDQKEDERNRAARDGMNQPEVVPDLLNHQKETDTLRKGRAEDKT</sequence>